<organism evidence="1 2">
    <name type="scientific">Streptomyces gobitricini</name>
    <dbReference type="NCBI Taxonomy" id="68211"/>
    <lineage>
        <taxon>Bacteria</taxon>
        <taxon>Bacillati</taxon>
        <taxon>Actinomycetota</taxon>
        <taxon>Actinomycetes</taxon>
        <taxon>Kitasatosporales</taxon>
        <taxon>Streptomycetaceae</taxon>
        <taxon>Streptomyces</taxon>
    </lineage>
</organism>
<dbReference type="NCBIfam" id="NF033532">
    <property type="entry name" value="lone7para_assoc"/>
    <property type="match status" value="1"/>
</dbReference>
<protein>
    <submittedName>
        <fullName evidence="1">Type VII secretion system-associated protein</fullName>
    </submittedName>
</protein>
<accession>A0ABP5YWM8</accession>
<dbReference type="RefSeq" id="WP_344358221.1">
    <property type="nucleotide sequence ID" value="NZ_BAAASR010000007.1"/>
</dbReference>
<comment type="caution">
    <text evidence="1">The sequence shown here is derived from an EMBL/GenBank/DDBJ whole genome shotgun (WGS) entry which is preliminary data.</text>
</comment>
<name>A0ABP5YWM8_9ACTN</name>
<evidence type="ECO:0000313" key="1">
    <source>
        <dbReference type="EMBL" id="GAA2485861.1"/>
    </source>
</evidence>
<reference evidence="2" key="1">
    <citation type="journal article" date="2019" name="Int. J. Syst. Evol. Microbiol.">
        <title>The Global Catalogue of Microorganisms (GCM) 10K type strain sequencing project: providing services to taxonomists for standard genome sequencing and annotation.</title>
        <authorList>
            <consortium name="The Broad Institute Genomics Platform"/>
            <consortium name="The Broad Institute Genome Sequencing Center for Infectious Disease"/>
            <person name="Wu L."/>
            <person name="Ma J."/>
        </authorList>
    </citation>
    <scope>NUCLEOTIDE SEQUENCE [LARGE SCALE GENOMIC DNA]</scope>
    <source>
        <strain evidence="2">JCM 5062</strain>
    </source>
</reference>
<gene>
    <name evidence="1" type="ORF">GCM10010393_16170</name>
</gene>
<dbReference type="EMBL" id="BAAASR010000007">
    <property type="protein sequence ID" value="GAA2485861.1"/>
    <property type="molecule type" value="Genomic_DNA"/>
</dbReference>
<dbReference type="InterPro" id="IPR047659">
    <property type="entry name" value="T7SS_assoc"/>
</dbReference>
<evidence type="ECO:0000313" key="2">
    <source>
        <dbReference type="Proteomes" id="UP001499942"/>
    </source>
</evidence>
<proteinExistence type="predicted"/>
<keyword evidence="2" id="KW-1185">Reference proteome</keyword>
<sequence length="188" mass="20217">MGDFQPEVPPVSDAVRAQAAKTPNAWVYAVDPYFEPLGKVPPYGVVGAWRVDNQGNVTDEFRPNPNYRPSPKARGFKAPTDPLDSVIQLAASGYASDSDVQSALVDAVVYVVPGMNAMVESHAEGDDRLVVHIYSSPMHAPSSVPEVQRALFRALLPELPECAVLQLNPGSSVSAEVPLADIQRAPRQ</sequence>
<dbReference type="Proteomes" id="UP001499942">
    <property type="component" value="Unassembled WGS sequence"/>
</dbReference>